<dbReference type="Proteomes" id="UP000886740">
    <property type="component" value="Unassembled WGS sequence"/>
</dbReference>
<accession>A0A9D2BFV0</accession>
<dbReference type="PANTHER" id="PTHR43133:SF8">
    <property type="entry name" value="RNA POLYMERASE SIGMA FACTOR HI_1459-RELATED"/>
    <property type="match status" value="1"/>
</dbReference>
<dbReference type="InterPro" id="IPR014284">
    <property type="entry name" value="RNA_pol_sigma-70_dom"/>
</dbReference>
<dbReference type="InterPro" id="IPR036388">
    <property type="entry name" value="WH-like_DNA-bd_sf"/>
</dbReference>
<dbReference type="InterPro" id="IPR013325">
    <property type="entry name" value="RNA_pol_sigma_r2"/>
</dbReference>
<proteinExistence type="inferred from homology"/>
<dbReference type="Gene3D" id="1.10.10.10">
    <property type="entry name" value="Winged helix-like DNA-binding domain superfamily/Winged helix DNA-binding domain"/>
    <property type="match status" value="1"/>
</dbReference>
<dbReference type="Pfam" id="PF04542">
    <property type="entry name" value="Sigma70_r2"/>
    <property type="match status" value="1"/>
</dbReference>
<dbReference type="SUPFAM" id="SSF88659">
    <property type="entry name" value="Sigma3 and sigma4 domains of RNA polymerase sigma factors"/>
    <property type="match status" value="1"/>
</dbReference>
<dbReference type="GO" id="GO:0016987">
    <property type="term" value="F:sigma factor activity"/>
    <property type="evidence" value="ECO:0007669"/>
    <property type="project" value="UniProtKB-KW"/>
</dbReference>
<gene>
    <name evidence="8" type="ORF">H9977_05675</name>
</gene>
<dbReference type="EMBL" id="DXEL01000042">
    <property type="protein sequence ID" value="HIX74503.1"/>
    <property type="molecule type" value="Genomic_DNA"/>
</dbReference>
<reference evidence="8" key="1">
    <citation type="journal article" date="2021" name="PeerJ">
        <title>Extensive microbial diversity within the chicken gut microbiome revealed by metagenomics and culture.</title>
        <authorList>
            <person name="Gilroy R."/>
            <person name="Ravi A."/>
            <person name="Getino M."/>
            <person name="Pursley I."/>
            <person name="Horton D.L."/>
            <person name="Alikhan N.F."/>
            <person name="Baker D."/>
            <person name="Gharbi K."/>
            <person name="Hall N."/>
            <person name="Watson M."/>
            <person name="Adriaenssens E.M."/>
            <person name="Foster-Nyarko E."/>
            <person name="Jarju S."/>
            <person name="Secka A."/>
            <person name="Antonio M."/>
            <person name="Oren A."/>
            <person name="Chaudhuri R.R."/>
            <person name="La Ragione R."/>
            <person name="Hildebrand F."/>
            <person name="Pallen M.J."/>
        </authorList>
    </citation>
    <scope>NUCLEOTIDE SEQUENCE</scope>
    <source>
        <strain evidence="8">ChiGjej6B6-14162</strain>
    </source>
</reference>
<feature type="domain" description="RNA polymerase sigma-70 region 2" evidence="6">
    <location>
        <begin position="13"/>
        <end position="75"/>
    </location>
</feature>
<evidence type="ECO:0000256" key="5">
    <source>
        <dbReference type="ARBA" id="ARBA00023163"/>
    </source>
</evidence>
<keyword evidence="2" id="KW-0805">Transcription regulation</keyword>
<reference evidence="8" key="2">
    <citation type="submission" date="2021-04" db="EMBL/GenBank/DDBJ databases">
        <authorList>
            <person name="Gilroy R."/>
        </authorList>
    </citation>
    <scope>NUCLEOTIDE SEQUENCE</scope>
    <source>
        <strain evidence="8">ChiGjej6B6-14162</strain>
    </source>
</reference>
<dbReference type="InterPro" id="IPR007627">
    <property type="entry name" value="RNA_pol_sigma70_r2"/>
</dbReference>
<keyword evidence="4" id="KW-0238">DNA-binding</keyword>
<keyword evidence="5" id="KW-0804">Transcription</keyword>
<organism evidence="8 9">
    <name type="scientific">Candidatus Parabacteroides intestinipullorum</name>
    <dbReference type="NCBI Taxonomy" id="2838723"/>
    <lineage>
        <taxon>Bacteria</taxon>
        <taxon>Pseudomonadati</taxon>
        <taxon>Bacteroidota</taxon>
        <taxon>Bacteroidia</taxon>
        <taxon>Bacteroidales</taxon>
        <taxon>Tannerellaceae</taxon>
        <taxon>Parabacteroides</taxon>
    </lineage>
</organism>
<evidence type="ECO:0000259" key="7">
    <source>
        <dbReference type="Pfam" id="PF08281"/>
    </source>
</evidence>
<dbReference type="InterPro" id="IPR013324">
    <property type="entry name" value="RNA_pol_sigma_r3/r4-like"/>
</dbReference>
<comment type="similarity">
    <text evidence="1">Belongs to the sigma-70 factor family. ECF subfamily.</text>
</comment>
<dbReference type="GO" id="GO:0006352">
    <property type="term" value="P:DNA-templated transcription initiation"/>
    <property type="evidence" value="ECO:0007669"/>
    <property type="project" value="InterPro"/>
</dbReference>
<evidence type="ECO:0000256" key="1">
    <source>
        <dbReference type="ARBA" id="ARBA00010641"/>
    </source>
</evidence>
<dbReference type="NCBIfam" id="TIGR02937">
    <property type="entry name" value="sigma70-ECF"/>
    <property type="match status" value="1"/>
</dbReference>
<dbReference type="InterPro" id="IPR013249">
    <property type="entry name" value="RNA_pol_sigma70_r4_t2"/>
</dbReference>
<dbReference type="SUPFAM" id="SSF88946">
    <property type="entry name" value="Sigma2 domain of RNA polymerase sigma factors"/>
    <property type="match status" value="1"/>
</dbReference>
<feature type="domain" description="RNA polymerase sigma factor 70 region 4 type 2" evidence="7">
    <location>
        <begin position="106"/>
        <end position="158"/>
    </location>
</feature>
<dbReference type="Pfam" id="PF08281">
    <property type="entry name" value="Sigma70_r4_2"/>
    <property type="match status" value="1"/>
</dbReference>
<sequence>MEIEAFKAKFLPFHPKLYRIAYTLVNQKEEAEDLLQETYIRLWNKRDELEAINAPEAFAITILKHLCLDYLRSARANQGESETLETIRIETDDSPDQRLEKREQIQYVRYLINQLPEKQREVIRLRGIQDCSFDEIEEITGLSPTNIRTLLSRARKAIREKLIKWNEHQG</sequence>
<dbReference type="PANTHER" id="PTHR43133">
    <property type="entry name" value="RNA POLYMERASE ECF-TYPE SIGMA FACTO"/>
    <property type="match status" value="1"/>
</dbReference>
<evidence type="ECO:0000313" key="8">
    <source>
        <dbReference type="EMBL" id="HIX74503.1"/>
    </source>
</evidence>
<protein>
    <submittedName>
        <fullName evidence="8">RNA polymerase sigma factor</fullName>
    </submittedName>
</protein>
<name>A0A9D2BFV0_9BACT</name>
<evidence type="ECO:0000256" key="4">
    <source>
        <dbReference type="ARBA" id="ARBA00023125"/>
    </source>
</evidence>
<keyword evidence="3" id="KW-0731">Sigma factor</keyword>
<dbReference type="InterPro" id="IPR039425">
    <property type="entry name" value="RNA_pol_sigma-70-like"/>
</dbReference>
<dbReference type="AlphaFoldDB" id="A0A9D2BFV0"/>
<evidence type="ECO:0000313" key="9">
    <source>
        <dbReference type="Proteomes" id="UP000886740"/>
    </source>
</evidence>
<dbReference type="CDD" id="cd06171">
    <property type="entry name" value="Sigma70_r4"/>
    <property type="match status" value="1"/>
</dbReference>
<dbReference type="Gene3D" id="1.10.1740.10">
    <property type="match status" value="1"/>
</dbReference>
<dbReference type="GO" id="GO:0003677">
    <property type="term" value="F:DNA binding"/>
    <property type="evidence" value="ECO:0007669"/>
    <property type="project" value="UniProtKB-KW"/>
</dbReference>
<evidence type="ECO:0000256" key="2">
    <source>
        <dbReference type="ARBA" id="ARBA00023015"/>
    </source>
</evidence>
<evidence type="ECO:0000256" key="3">
    <source>
        <dbReference type="ARBA" id="ARBA00023082"/>
    </source>
</evidence>
<evidence type="ECO:0000259" key="6">
    <source>
        <dbReference type="Pfam" id="PF04542"/>
    </source>
</evidence>
<comment type="caution">
    <text evidence="8">The sequence shown here is derived from an EMBL/GenBank/DDBJ whole genome shotgun (WGS) entry which is preliminary data.</text>
</comment>